<comment type="caution">
    <text evidence="2">The sequence shown here is derived from an EMBL/GenBank/DDBJ whole genome shotgun (WGS) entry which is preliminary data.</text>
</comment>
<dbReference type="Proteomes" id="UP000051131">
    <property type="component" value="Unassembled WGS sequence"/>
</dbReference>
<reference evidence="2 3" key="1">
    <citation type="journal article" date="2015" name="Genome Announc.">
        <title>Expanding the biotechnology potential of lactobacilli through comparative genomics of 213 strains and associated genera.</title>
        <authorList>
            <person name="Sun Z."/>
            <person name="Harris H.M."/>
            <person name="McCann A."/>
            <person name="Guo C."/>
            <person name="Argimon S."/>
            <person name="Zhang W."/>
            <person name="Yang X."/>
            <person name="Jeffery I.B."/>
            <person name="Cooney J.C."/>
            <person name="Kagawa T.F."/>
            <person name="Liu W."/>
            <person name="Song Y."/>
            <person name="Salvetti E."/>
            <person name="Wrobel A."/>
            <person name="Rasinkangas P."/>
            <person name="Parkhill J."/>
            <person name="Rea M.C."/>
            <person name="O'Sullivan O."/>
            <person name="Ritari J."/>
            <person name="Douillard F.P."/>
            <person name="Paul Ross R."/>
            <person name="Yang R."/>
            <person name="Briner A.E."/>
            <person name="Felis G.E."/>
            <person name="de Vos W.M."/>
            <person name="Barrangou R."/>
            <person name="Klaenhammer T.R."/>
            <person name="Caufield P.W."/>
            <person name="Cui Y."/>
            <person name="Zhang H."/>
            <person name="O'Toole P.W."/>
        </authorList>
    </citation>
    <scope>NUCLEOTIDE SEQUENCE [LARGE SCALE GENOMIC DNA]</scope>
    <source>
        <strain evidence="2 3">DSM 21116</strain>
    </source>
</reference>
<evidence type="ECO:0000313" key="2">
    <source>
        <dbReference type="EMBL" id="KRM90997.1"/>
    </source>
</evidence>
<dbReference type="PATRIC" id="fig|1423729.3.peg.1006"/>
<dbReference type="InterPro" id="IPR029491">
    <property type="entry name" value="Helicase_HTH"/>
</dbReference>
<dbReference type="AlphaFoldDB" id="A0A0R2CI35"/>
<dbReference type="Pfam" id="PF14493">
    <property type="entry name" value="HTH_40"/>
    <property type="match status" value="1"/>
</dbReference>
<feature type="domain" description="Helicase Helix-turn-helix" evidence="1">
    <location>
        <begin position="211"/>
        <end position="295"/>
    </location>
</feature>
<accession>A0A0R2CI35</accession>
<sequence length="304" mass="35964">MQYHILDWLNVEPTLDEKKFDLQINKLIKNKYLLATPKGLVLTAEGIFQKKEYLDNTYVISKPYIFQYINEKRWLELLPLLIQVISELSYHNKKYYVVNSPLRAQFALKKWLSLVKDRSELPQVLKQKLLTFLGEFPHEYGNIFMALFTGHANIGQTAEQITVLIPQFSKEEILLLWRDLSMQFAFFLLKEDGLFRQLIAPFSNLSQLSKSTEISYQLFKENLTANKIATQRNLKISTIKEHLLESAILRNDFSYSKIITHDDYSILMNTFKGNPIDWEYRQLDNKIEFFKFRLFQIERSKNIG</sequence>
<evidence type="ECO:0000313" key="3">
    <source>
        <dbReference type="Proteomes" id="UP000051131"/>
    </source>
</evidence>
<keyword evidence="3" id="KW-1185">Reference proteome</keyword>
<organism evidence="2 3">
    <name type="scientific">Liquorilactobacillus cacaonum DSM 21116</name>
    <dbReference type="NCBI Taxonomy" id="1423729"/>
    <lineage>
        <taxon>Bacteria</taxon>
        <taxon>Bacillati</taxon>
        <taxon>Bacillota</taxon>
        <taxon>Bacilli</taxon>
        <taxon>Lactobacillales</taxon>
        <taxon>Lactobacillaceae</taxon>
        <taxon>Liquorilactobacillus</taxon>
    </lineage>
</organism>
<dbReference type="STRING" id="1423729.FC80_GL000993"/>
<dbReference type="EMBL" id="AYZE01000014">
    <property type="protein sequence ID" value="KRM90997.1"/>
    <property type="molecule type" value="Genomic_DNA"/>
</dbReference>
<name>A0A0R2CI35_9LACO</name>
<proteinExistence type="predicted"/>
<protein>
    <recommendedName>
        <fullName evidence="1">Helicase Helix-turn-helix domain-containing protein</fullName>
    </recommendedName>
</protein>
<evidence type="ECO:0000259" key="1">
    <source>
        <dbReference type="Pfam" id="PF14493"/>
    </source>
</evidence>
<gene>
    <name evidence="2" type="ORF">FC80_GL000993</name>
</gene>